<protein>
    <recommendedName>
        <fullName evidence="5">DUF3572 domain-containing protein</fullName>
    </recommendedName>
</protein>
<dbReference type="OrthoDB" id="7356934at2"/>
<name>A0A099EYU8_9RHOB</name>
<dbReference type="AlphaFoldDB" id="A0A099EYU8"/>
<reference evidence="1 3" key="2">
    <citation type="submission" date="2014-10" db="EMBL/GenBank/DDBJ databases">
        <title>Paracoccus sanguinis sp. nov., isolated from clinical specimens of New York State patients.</title>
        <authorList>
            <person name="Mingle L.A."/>
            <person name="Cole J.A."/>
            <person name="Lapierre P."/>
            <person name="Musser K.A."/>
        </authorList>
    </citation>
    <scope>NUCLEOTIDE SEQUENCE [LARGE SCALE GENOMIC DNA]</scope>
    <source>
        <strain evidence="1 3">JCM 14014</strain>
    </source>
</reference>
<proteinExistence type="predicted"/>
<dbReference type="InterPro" id="IPR021955">
    <property type="entry name" value="DUF3572"/>
</dbReference>
<dbReference type="Pfam" id="PF12096">
    <property type="entry name" value="DUF3572"/>
    <property type="match status" value="1"/>
</dbReference>
<dbReference type="EMBL" id="JRKN01000019">
    <property type="protein sequence ID" value="KGJ03625.1"/>
    <property type="molecule type" value="Genomic_DNA"/>
</dbReference>
<organism evidence="1 3">
    <name type="scientific">Paracoccus halophilus</name>
    <dbReference type="NCBI Taxonomy" id="376733"/>
    <lineage>
        <taxon>Bacteria</taxon>
        <taxon>Pseudomonadati</taxon>
        <taxon>Pseudomonadota</taxon>
        <taxon>Alphaproteobacteria</taxon>
        <taxon>Rhodobacterales</taxon>
        <taxon>Paracoccaceae</taxon>
        <taxon>Paracoccus</taxon>
    </lineage>
</organism>
<evidence type="ECO:0000313" key="4">
    <source>
        <dbReference type="Proteomes" id="UP000182312"/>
    </source>
</evidence>
<evidence type="ECO:0000313" key="3">
    <source>
        <dbReference type="Proteomes" id="UP000029846"/>
    </source>
</evidence>
<evidence type="ECO:0000313" key="1">
    <source>
        <dbReference type="EMBL" id="KGJ03625.1"/>
    </source>
</evidence>
<dbReference type="EMBL" id="FOJO01000019">
    <property type="protein sequence ID" value="SFA58006.1"/>
    <property type="molecule type" value="Genomic_DNA"/>
</dbReference>
<accession>A0A099EYU8</accession>
<evidence type="ECO:0008006" key="5">
    <source>
        <dbReference type="Google" id="ProtNLM"/>
    </source>
</evidence>
<dbReference type="STRING" id="376733.SAMN04487972_11929"/>
<gene>
    <name evidence="1" type="ORF">IT41_13505</name>
    <name evidence="2" type="ORF">SAMN04487972_11929</name>
</gene>
<sequence length="89" mass="9669">MTEDEARRIADAGFEHIAGDGEMVMALLAQSGSDAAGLRAMAARPEFALFVLDFLLEHDRRVLEFAARAGIRPERVQMARAVLGGGDPW</sequence>
<dbReference type="Proteomes" id="UP000182312">
    <property type="component" value="Unassembled WGS sequence"/>
</dbReference>
<reference evidence="1 3" key="1">
    <citation type="submission" date="2014-09" db="EMBL/GenBank/DDBJ databases">
        <authorList>
            <person name="McGinnis J.M."/>
            <person name="Wolfgang W.J."/>
        </authorList>
    </citation>
    <scope>NUCLEOTIDE SEQUENCE [LARGE SCALE GENOMIC DNA]</scope>
    <source>
        <strain evidence="1 3">JCM 14014</strain>
    </source>
</reference>
<evidence type="ECO:0000313" key="2">
    <source>
        <dbReference type="EMBL" id="SFA58006.1"/>
    </source>
</evidence>
<dbReference type="RefSeq" id="WP_036742108.1">
    <property type="nucleotide sequence ID" value="NZ_FOJO01000019.1"/>
</dbReference>
<reference evidence="2 4" key="3">
    <citation type="submission" date="2016-10" db="EMBL/GenBank/DDBJ databases">
        <authorList>
            <person name="de Groot N.N."/>
        </authorList>
    </citation>
    <scope>NUCLEOTIDE SEQUENCE [LARGE SCALE GENOMIC DNA]</scope>
    <source>
        <strain evidence="2 4">CGMCC 1.6117</strain>
    </source>
</reference>
<dbReference type="eggNOG" id="ENOG50313JW">
    <property type="taxonomic scope" value="Bacteria"/>
</dbReference>
<keyword evidence="3" id="KW-1185">Reference proteome</keyword>
<dbReference type="Proteomes" id="UP000029846">
    <property type="component" value="Unassembled WGS sequence"/>
</dbReference>